<keyword evidence="9" id="KW-1185">Reference proteome</keyword>
<dbReference type="PROSITE" id="PS50895">
    <property type="entry name" value="SURF1"/>
    <property type="match status" value="1"/>
</dbReference>
<keyword evidence="4 6" id="KW-1133">Transmembrane helix</keyword>
<evidence type="ECO:0000313" key="9">
    <source>
        <dbReference type="Proteomes" id="UP000542742"/>
    </source>
</evidence>
<feature type="compositionally biased region" description="Basic and acidic residues" evidence="7">
    <location>
        <begin position="257"/>
        <end position="321"/>
    </location>
</feature>
<comment type="subcellular location">
    <subcellularLocation>
        <location evidence="6">Cell membrane</location>
        <topology evidence="6">Multi-pass membrane protein</topology>
    </subcellularLocation>
    <subcellularLocation>
        <location evidence="1">Membrane</location>
    </subcellularLocation>
</comment>
<proteinExistence type="inferred from homology"/>
<feature type="compositionally biased region" description="Basic and acidic residues" evidence="7">
    <location>
        <begin position="355"/>
        <end position="369"/>
    </location>
</feature>
<feature type="region of interest" description="Disordered" evidence="7">
    <location>
        <begin position="246"/>
        <end position="377"/>
    </location>
</feature>
<dbReference type="Proteomes" id="UP000542742">
    <property type="component" value="Unassembled WGS sequence"/>
</dbReference>
<dbReference type="EMBL" id="JACHMF010000001">
    <property type="protein sequence ID" value="MBB4694833.1"/>
    <property type="molecule type" value="Genomic_DNA"/>
</dbReference>
<protein>
    <recommendedName>
        <fullName evidence="6">SURF1-like protein</fullName>
    </recommendedName>
</protein>
<dbReference type="InterPro" id="IPR002994">
    <property type="entry name" value="Surf1/Shy1"/>
</dbReference>
<sequence>MYRFLLSPRWLAAAALAVAAAIVMVMLGNWQLRRYEERSAINDRIDAADSVAAVPLTSVLPRPAAPGTAGEAPGKDLAWTKVTVSGRYDPAHEIQARGRTVDGDVGFEIVTPLVLADGTAVLVDRGWVPAPDGGALAAPEVPPAPTGPVTVVGQLHLSESRPAPIEQRNGRLDTRRISLPKLAPQMPYPVYGAYVLLTTQTPAADAAFTRIPIDHEDSWQNGGYAVQWWLFALMALAAYGYYARKEARGPSPAPSTRRADRPRDPGGDRVEEADRRRAASGDRVEEADRRRAASGDRVEEADRRRAASGDRVEEADRRHAATGDQVEEADRRRAATGDRVEEADRKRAAATTATHGDRVSDADRAREAASRSGNDQA</sequence>
<gene>
    <name evidence="8" type="ORF">BKA14_004981</name>
</gene>
<keyword evidence="3 6" id="KW-0812">Transmembrane</keyword>
<keyword evidence="5 6" id="KW-0472">Membrane</keyword>
<comment type="caution">
    <text evidence="6">Lacks conserved residue(s) required for the propagation of feature annotation.</text>
</comment>
<dbReference type="CDD" id="cd06662">
    <property type="entry name" value="SURF1"/>
    <property type="match status" value="1"/>
</dbReference>
<keyword evidence="6" id="KW-1003">Cell membrane</keyword>
<dbReference type="GO" id="GO:0005886">
    <property type="term" value="C:plasma membrane"/>
    <property type="evidence" value="ECO:0007669"/>
    <property type="project" value="UniProtKB-SubCell"/>
</dbReference>
<dbReference type="PANTHER" id="PTHR23427:SF2">
    <property type="entry name" value="SURFEIT LOCUS PROTEIN 1"/>
    <property type="match status" value="1"/>
</dbReference>
<evidence type="ECO:0000256" key="1">
    <source>
        <dbReference type="ARBA" id="ARBA00004370"/>
    </source>
</evidence>
<comment type="caution">
    <text evidence="8">The sequence shown here is derived from an EMBL/GenBank/DDBJ whole genome shotgun (WGS) entry which is preliminary data.</text>
</comment>
<dbReference type="Pfam" id="PF02104">
    <property type="entry name" value="SURF1"/>
    <property type="match status" value="1"/>
</dbReference>
<dbReference type="AlphaFoldDB" id="A0A7W7CX04"/>
<comment type="similarity">
    <text evidence="2 6">Belongs to the SURF1 family.</text>
</comment>
<dbReference type="PANTHER" id="PTHR23427">
    <property type="entry name" value="SURFEIT LOCUS PROTEIN"/>
    <property type="match status" value="1"/>
</dbReference>
<organism evidence="8 9">
    <name type="scientific">Paractinoplanes abujensis</name>
    <dbReference type="NCBI Taxonomy" id="882441"/>
    <lineage>
        <taxon>Bacteria</taxon>
        <taxon>Bacillati</taxon>
        <taxon>Actinomycetota</taxon>
        <taxon>Actinomycetes</taxon>
        <taxon>Micromonosporales</taxon>
        <taxon>Micromonosporaceae</taxon>
        <taxon>Paractinoplanes</taxon>
    </lineage>
</organism>
<evidence type="ECO:0000313" key="8">
    <source>
        <dbReference type="EMBL" id="MBB4694833.1"/>
    </source>
</evidence>
<reference evidence="8 9" key="1">
    <citation type="submission" date="2020-08" db="EMBL/GenBank/DDBJ databases">
        <title>Sequencing the genomes of 1000 actinobacteria strains.</title>
        <authorList>
            <person name="Klenk H.-P."/>
        </authorList>
    </citation>
    <scope>NUCLEOTIDE SEQUENCE [LARGE SCALE GENOMIC DNA]</scope>
    <source>
        <strain evidence="8 9">DSM 45518</strain>
    </source>
</reference>
<name>A0A7W7CX04_9ACTN</name>
<evidence type="ECO:0000256" key="4">
    <source>
        <dbReference type="ARBA" id="ARBA00022989"/>
    </source>
</evidence>
<feature type="transmembrane region" description="Helical" evidence="6">
    <location>
        <begin position="224"/>
        <end position="242"/>
    </location>
</feature>
<accession>A0A7W7CX04</accession>
<evidence type="ECO:0000256" key="5">
    <source>
        <dbReference type="ARBA" id="ARBA00023136"/>
    </source>
</evidence>
<evidence type="ECO:0000256" key="6">
    <source>
        <dbReference type="RuleBase" id="RU363076"/>
    </source>
</evidence>
<evidence type="ECO:0000256" key="2">
    <source>
        <dbReference type="ARBA" id="ARBA00007165"/>
    </source>
</evidence>
<dbReference type="InterPro" id="IPR045214">
    <property type="entry name" value="Surf1/Surf4"/>
</dbReference>
<evidence type="ECO:0000256" key="3">
    <source>
        <dbReference type="ARBA" id="ARBA00022692"/>
    </source>
</evidence>
<evidence type="ECO:0000256" key="7">
    <source>
        <dbReference type="SAM" id="MobiDB-lite"/>
    </source>
</evidence>
<feature type="compositionally biased region" description="Basic and acidic residues" evidence="7">
    <location>
        <begin position="328"/>
        <end position="347"/>
    </location>
</feature>